<dbReference type="EMBL" id="JBHUCX010000089">
    <property type="protein sequence ID" value="MFD1677196.1"/>
    <property type="molecule type" value="Genomic_DNA"/>
</dbReference>
<reference evidence="9" key="1">
    <citation type="journal article" date="2019" name="Int. J. Syst. Evol. Microbiol.">
        <title>The Global Catalogue of Microorganisms (GCM) 10K type strain sequencing project: providing services to taxonomists for standard genome sequencing and annotation.</title>
        <authorList>
            <consortium name="The Broad Institute Genomics Platform"/>
            <consortium name="The Broad Institute Genome Sequencing Center for Infectious Disease"/>
            <person name="Wu L."/>
            <person name="Ma J."/>
        </authorList>
    </citation>
    <scope>NUCLEOTIDE SEQUENCE [LARGE SCALE GENOMIC DNA]</scope>
    <source>
        <strain evidence="9">CGMCC 1.12286</strain>
    </source>
</reference>
<feature type="coiled-coil region" evidence="5">
    <location>
        <begin position="171"/>
        <end position="198"/>
    </location>
</feature>
<proteinExistence type="inferred from homology"/>
<keyword evidence="4 6" id="KW-0732">Signal</keyword>
<dbReference type="RefSeq" id="WP_377945112.1">
    <property type="nucleotide sequence ID" value="NZ_JBHUCX010000089.1"/>
</dbReference>
<dbReference type="SUPFAM" id="SSF53807">
    <property type="entry name" value="Helical backbone' metal receptor"/>
    <property type="match status" value="1"/>
</dbReference>
<dbReference type="InterPro" id="IPR051313">
    <property type="entry name" value="Bact_iron-sidero_bind"/>
</dbReference>
<comment type="subcellular location">
    <subcellularLocation>
        <location evidence="1">Cell envelope</location>
    </subcellularLocation>
</comment>
<dbReference type="Pfam" id="PF01497">
    <property type="entry name" value="Peripla_BP_2"/>
    <property type="match status" value="1"/>
</dbReference>
<evidence type="ECO:0000256" key="6">
    <source>
        <dbReference type="SAM" id="SignalP"/>
    </source>
</evidence>
<evidence type="ECO:0000313" key="9">
    <source>
        <dbReference type="Proteomes" id="UP001597079"/>
    </source>
</evidence>
<organism evidence="8 9">
    <name type="scientific">Alicyclobacillus fodiniaquatilis</name>
    <dbReference type="NCBI Taxonomy" id="1661150"/>
    <lineage>
        <taxon>Bacteria</taxon>
        <taxon>Bacillati</taxon>
        <taxon>Bacillota</taxon>
        <taxon>Bacilli</taxon>
        <taxon>Bacillales</taxon>
        <taxon>Alicyclobacillaceae</taxon>
        <taxon>Alicyclobacillus</taxon>
    </lineage>
</organism>
<dbReference type="Gene3D" id="3.40.50.1980">
    <property type="entry name" value="Nitrogenase molybdenum iron protein domain"/>
    <property type="match status" value="2"/>
</dbReference>
<name>A0ABW4JMV8_9BACL</name>
<protein>
    <submittedName>
        <fullName evidence="8">ABC transporter substrate-binding protein</fullName>
    </submittedName>
</protein>
<sequence>MRYQRNTIAMAAMLTVMMVGMTACGAQQSTNTATNASAKVKQANTPVVMKDDVGHKVTIPANPTRVLAPFLEDELVTLGIKPVAQLALGQDVQSSLQTQLKNVPILDMSSGLDPEKVLSFNPDLILLNNTALATGNKYAQLAKIAPTYVFKYGAQDWRQTLLTMGKMFHKTNKAKQAIQNYDQEAQDASAKIHKAIGNKTVAVLWVDGKSIYIVTKDWFSGQVLYGDMGLTPPKVADVSGDNGFPPISMEKIPSMHADYIFLVSDSKSAANWVVDDPVWKSLPAVQAGHSYMVSYGNWVQTSGVIANTQTIKDALADLTK</sequence>
<comment type="caution">
    <text evidence="8">The sequence shown here is derived from an EMBL/GenBank/DDBJ whole genome shotgun (WGS) entry which is preliminary data.</text>
</comment>
<accession>A0ABW4JMV8</accession>
<evidence type="ECO:0000256" key="5">
    <source>
        <dbReference type="SAM" id="Coils"/>
    </source>
</evidence>
<evidence type="ECO:0000256" key="1">
    <source>
        <dbReference type="ARBA" id="ARBA00004196"/>
    </source>
</evidence>
<keyword evidence="3" id="KW-0813">Transport</keyword>
<comment type="similarity">
    <text evidence="2">Belongs to the bacterial solute-binding protein 8 family.</text>
</comment>
<gene>
    <name evidence="8" type="ORF">ACFSB2_21210</name>
</gene>
<feature type="signal peptide" evidence="6">
    <location>
        <begin position="1"/>
        <end position="25"/>
    </location>
</feature>
<evidence type="ECO:0000256" key="3">
    <source>
        <dbReference type="ARBA" id="ARBA00022448"/>
    </source>
</evidence>
<evidence type="ECO:0000313" key="8">
    <source>
        <dbReference type="EMBL" id="MFD1677196.1"/>
    </source>
</evidence>
<evidence type="ECO:0000256" key="4">
    <source>
        <dbReference type="ARBA" id="ARBA00022729"/>
    </source>
</evidence>
<dbReference type="PANTHER" id="PTHR30532:SF1">
    <property type="entry name" value="IRON(3+)-HYDROXAMATE-BINDING PROTEIN FHUD"/>
    <property type="match status" value="1"/>
</dbReference>
<dbReference type="PROSITE" id="PS50983">
    <property type="entry name" value="FE_B12_PBP"/>
    <property type="match status" value="1"/>
</dbReference>
<evidence type="ECO:0000256" key="2">
    <source>
        <dbReference type="ARBA" id="ARBA00008814"/>
    </source>
</evidence>
<dbReference type="PROSITE" id="PS51257">
    <property type="entry name" value="PROKAR_LIPOPROTEIN"/>
    <property type="match status" value="1"/>
</dbReference>
<keyword evidence="9" id="KW-1185">Reference proteome</keyword>
<dbReference type="Proteomes" id="UP001597079">
    <property type="component" value="Unassembled WGS sequence"/>
</dbReference>
<keyword evidence="5" id="KW-0175">Coiled coil</keyword>
<evidence type="ECO:0000259" key="7">
    <source>
        <dbReference type="PROSITE" id="PS50983"/>
    </source>
</evidence>
<dbReference type="PANTHER" id="PTHR30532">
    <property type="entry name" value="IRON III DICITRATE-BINDING PERIPLASMIC PROTEIN"/>
    <property type="match status" value="1"/>
</dbReference>
<feature type="chain" id="PRO_5047305438" evidence="6">
    <location>
        <begin position="26"/>
        <end position="320"/>
    </location>
</feature>
<feature type="domain" description="Fe/B12 periplasmic-binding" evidence="7">
    <location>
        <begin position="63"/>
        <end position="320"/>
    </location>
</feature>
<dbReference type="InterPro" id="IPR002491">
    <property type="entry name" value="ABC_transptr_periplasmic_BD"/>
</dbReference>